<evidence type="ECO:0000256" key="4">
    <source>
        <dbReference type="ARBA" id="ARBA00022679"/>
    </source>
</evidence>
<gene>
    <name evidence="6" type="ORF">CBI38_24180</name>
</gene>
<name>A0A2S2BZY9_9NOCA</name>
<dbReference type="PANTHER" id="PTHR43179:SF12">
    <property type="entry name" value="GALACTOFURANOSYLTRANSFERASE GLFT2"/>
    <property type="match status" value="1"/>
</dbReference>
<evidence type="ECO:0000259" key="5">
    <source>
        <dbReference type="Pfam" id="PF00535"/>
    </source>
</evidence>
<dbReference type="Proteomes" id="UP000245711">
    <property type="component" value="Chromosome"/>
</dbReference>
<accession>A0A2S2BZY9</accession>
<dbReference type="InterPro" id="IPR001173">
    <property type="entry name" value="Glyco_trans_2-like"/>
</dbReference>
<dbReference type="PANTHER" id="PTHR43179">
    <property type="entry name" value="RHAMNOSYLTRANSFERASE WBBL"/>
    <property type="match status" value="1"/>
</dbReference>
<evidence type="ECO:0000256" key="1">
    <source>
        <dbReference type="ARBA" id="ARBA00004776"/>
    </source>
</evidence>
<dbReference type="EMBL" id="CP021354">
    <property type="protein sequence ID" value="AWK74190.1"/>
    <property type="molecule type" value="Genomic_DNA"/>
</dbReference>
<dbReference type="KEGG" id="roz:CBI38_24180"/>
<keyword evidence="3" id="KW-0328">Glycosyltransferase</keyword>
<dbReference type="GO" id="GO:0016757">
    <property type="term" value="F:glycosyltransferase activity"/>
    <property type="evidence" value="ECO:0007669"/>
    <property type="project" value="UniProtKB-KW"/>
</dbReference>
<sequence>MVVRARLVAMQLQKARAQVGANRMSDTSAEEVPSRIAAERGSDSSHNYSAVVLYYKLGSSVADTIDALMNQTHPPSNVIVVDNASKDGVLATVASRRRDLTVLELDENRGYAGGMNAGAKAIGDSTPLTLFLTHEVVLDPNCLRNLTRGMSAGKHSLVGPVLKRGTTGKVWSRGGVFTRWGGVKHILDDRSQPEVQWIDGACLLVDTAKFRDIRGFDEDYFLYWEDVDVSARLRTQGTIGCVDTARASQETATTPIYFQIRNQILFWRKRGKWVPASLAAAAALAKIFIRDIPHWRIKVIEARVRGLIDGLTGELNLDLASLREV</sequence>
<proteinExistence type="inferred from homology"/>
<keyword evidence="7" id="KW-1185">Reference proteome</keyword>
<reference evidence="6 7" key="1">
    <citation type="submission" date="2017-05" db="EMBL/GenBank/DDBJ databases">
        <title>Isolation of Rhodococcus sp. S2-17 biodegrading of BP-3.</title>
        <authorList>
            <person name="Lee Y."/>
            <person name="Kim K.H."/>
            <person name="Chun B.H."/>
            <person name="Jung H.S."/>
            <person name="Jeon C.O."/>
        </authorList>
    </citation>
    <scope>NUCLEOTIDE SEQUENCE [LARGE SCALE GENOMIC DNA]</scope>
    <source>
        <strain evidence="6 7">S2-17</strain>
    </source>
</reference>
<evidence type="ECO:0000313" key="6">
    <source>
        <dbReference type="EMBL" id="AWK74190.1"/>
    </source>
</evidence>
<organism evidence="6 7">
    <name type="scientific">Rhodococcus oxybenzonivorans</name>
    <dbReference type="NCBI Taxonomy" id="1990687"/>
    <lineage>
        <taxon>Bacteria</taxon>
        <taxon>Bacillati</taxon>
        <taxon>Actinomycetota</taxon>
        <taxon>Actinomycetes</taxon>
        <taxon>Mycobacteriales</taxon>
        <taxon>Nocardiaceae</taxon>
        <taxon>Rhodococcus</taxon>
    </lineage>
</organism>
<evidence type="ECO:0000256" key="3">
    <source>
        <dbReference type="ARBA" id="ARBA00022676"/>
    </source>
</evidence>
<dbReference type="Gene3D" id="3.90.550.10">
    <property type="entry name" value="Spore Coat Polysaccharide Biosynthesis Protein SpsA, Chain A"/>
    <property type="match status" value="1"/>
</dbReference>
<dbReference type="OrthoDB" id="9771846at2"/>
<dbReference type="Pfam" id="PF00535">
    <property type="entry name" value="Glycos_transf_2"/>
    <property type="match status" value="1"/>
</dbReference>
<protein>
    <recommendedName>
        <fullName evidence="5">Glycosyltransferase 2-like domain-containing protein</fullName>
    </recommendedName>
</protein>
<keyword evidence="4" id="KW-0808">Transferase</keyword>
<comment type="pathway">
    <text evidence="1">Cell wall biogenesis; cell wall polysaccharide biosynthesis.</text>
</comment>
<evidence type="ECO:0000313" key="7">
    <source>
        <dbReference type="Proteomes" id="UP000245711"/>
    </source>
</evidence>
<dbReference type="AlphaFoldDB" id="A0A2S2BZY9"/>
<feature type="domain" description="Glycosyltransferase 2-like" evidence="5">
    <location>
        <begin position="49"/>
        <end position="197"/>
    </location>
</feature>
<dbReference type="SUPFAM" id="SSF53448">
    <property type="entry name" value="Nucleotide-diphospho-sugar transferases"/>
    <property type="match status" value="1"/>
</dbReference>
<dbReference type="InterPro" id="IPR029044">
    <property type="entry name" value="Nucleotide-diphossugar_trans"/>
</dbReference>
<evidence type="ECO:0000256" key="2">
    <source>
        <dbReference type="ARBA" id="ARBA00006739"/>
    </source>
</evidence>
<comment type="similarity">
    <text evidence="2">Belongs to the glycosyltransferase 2 family.</text>
</comment>